<evidence type="ECO:0000256" key="1">
    <source>
        <dbReference type="SAM" id="Phobius"/>
    </source>
</evidence>
<evidence type="ECO:0000313" key="3">
    <source>
        <dbReference type="Proteomes" id="UP000732377"/>
    </source>
</evidence>
<protein>
    <recommendedName>
        <fullName evidence="4">ABC transporter permease protein</fullName>
    </recommendedName>
</protein>
<reference evidence="2" key="1">
    <citation type="submission" date="2017-11" db="EMBL/GenBank/DDBJ databases">
        <title>Three new genomes from thermophilic consortium.</title>
        <authorList>
            <person name="Quaggio R."/>
            <person name="Amgarten D."/>
            <person name="Setubal J.C."/>
        </authorList>
    </citation>
    <scope>NUCLEOTIDE SEQUENCE</scope>
    <source>
        <strain evidence="2">ZCTH01-B2</strain>
    </source>
</reference>
<keyword evidence="1" id="KW-1133">Transmembrane helix</keyword>
<gene>
    <name evidence="2" type="ORF">CWE10_03900</name>
</gene>
<dbReference type="EMBL" id="PIUK01000022">
    <property type="protein sequence ID" value="MBY6275351.1"/>
    <property type="molecule type" value="Genomic_DNA"/>
</dbReference>
<comment type="caution">
    <text evidence="2">The sequence shown here is derived from an EMBL/GenBank/DDBJ whole genome shotgun (WGS) entry which is preliminary data.</text>
</comment>
<name>A0A953I863_SYMTR</name>
<dbReference type="PANTHER" id="PTHR36833">
    <property type="entry name" value="SLR0610 PROTEIN-RELATED"/>
    <property type="match status" value="1"/>
</dbReference>
<feature type="transmembrane region" description="Helical" evidence="1">
    <location>
        <begin position="236"/>
        <end position="255"/>
    </location>
</feature>
<feature type="transmembrane region" description="Helical" evidence="1">
    <location>
        <begin position="127"/>
        <end position="145"/>
    </location>
</feature>
<keyword evidence="1" id="KW-0472">Membrane</keyword>
<organism evidence="2 3">
    <name type="scientific">Symbiobacterium thermophilum</name>
    <dbReference type="NCBI Taxonomy" id="2734"/>
    <lineage>
        <taxon>Bacteria</taxon>
        <taxon>Bacillati</taxon>
        <taxon>Bacillota</taxon>
        <taxon>Clostridia</taxon>
        <taxon>Eubacteriales</taxon>
        <taxon>Symbiobacteriaceae</taxon>
        <taxon>Symbiobacterium</taxon>
    </lineage>
</organism>
<keyword evidence="1" id="KW-0812">Transmembrane</keyword>
<dbReference type="Pfam" id="PF06182">
    <property type="entry name" value="ABC2_membrane_6"/>
    <property type="match status" value="1"/>
</dbReference>
<feature type="transmembrane region" description="Helical" evidence="1">
    <location>
        <begin position="74"/>
        <end position="94"/>
    </location>
</feature>
<proteinExistence type="predicted"/>
<feature type="transmembrane region" description="Helical" evidence="1">
    <location>
        <begin position="151"/>
        <end position="180"/>
    </location>
</feature>
<dbReference type="Proteomes" id="UP000732377">
    <property type="component" value="Unassembled WGS sequence"/>
</dbReference>
<evidence type="ECO:0008006" key="4">
    <source>
        <dbReference type="Google" id="ProtNLM"/>
    </source>
</evidence>
<dbReference type="AlphaFoldDB" id="A0A953I863"/>
<feature type="transmembrane region" description="Helical" evidence="1">
    <location>
        <begin position="192"/>
        <end position="216"/>
    </location>
</feature>
<dbReference type="InterPro" id="IPR010390">
    <property type="entry name" value="ABC-2_transporter-like"/>
</dbReference>
<dbReference type="PANTHER" id="PTHR36833:SF1">
    <property type="entry name" value="INTEGRAL MEMBRANE TRANSPORT PROTEIN"/>
    <property type="match status" value="1"/>
</dbReference>
<sequence>MAARPTGLFDVLLRQAAFVGAYMKANLASALEYRASLVSQVLGMFINNALWVFFWTLYFTRFPVLRGWTLEDVVVLWAAASTSYGLAVGLMGNVRRLPQLIVQGQLDYFLALPKDVLLHVLVSQIRMIHLGDLLFGPVVLLAVVRPTWGQVAVFAAATVLAALVLLGFLILLGSLTFFLGSAEAVTDQVHNALLHFATYPATIFDGGVRVLLYTVLPAAFISTVPVELVRSFSWTGMLWLACAAAAFMGLGIWTFRRGLRRYESGNLMMMRS</sequence>
<accession>A0A953I863</accession>
<feature type="transmembrane region" description="Helical" evidence="1">
    <location>
        <begin position="33"/>
        <end position="54"/>
    </location>
</feature>
<dbReference type="RefSeq" id="WP_043713598.1">
    <property type="nucleotide sequence ID" value="NZ_JACSIR010000003.1"/>
</dbReference>
<evidence type="ECO:0000313" key="2">
    <source>
        <dbReference type="EMBL" id="MBY6275351.1"/>
    </source>
</evidence>